<dbReference type="EMBL" id="KN833025">
    <property type="protein sequence ID" value="KIM77401.1"/>
    <property type="molecule type" value="Genomic_DNA"/>
</dbReference>
<dbReference type="SMART" id="SM00360">
    <property type="entry name" value="RRM"/>
    <property type="match status" value="2"/>
</dbReference>
<dbReference type="CDD" id="cd12577">
    <property type="entry name" value="RRM1_Hrp1p"/>
    <property type="match status" value="1"/>
</dbReference>
<dbReference type="InterPro" id="IPR000504">
    <property type="entry name" value="RRM_dom"/>
</dbReference>
<evidence type="ECO:0000313" key="6">
    <source>
        <dbReference type="EMBL" id="KIM77401.1"/>
    </source>
</evidence>
<feature type="compositionally biased region" description="Low complexity" evidence="4">
    <location>
        <begin position="54"/>
        <end position="66"/>
    </location>
</feature>
<evidence type="ECO:0000256" key="4">
    <source>
        <dbReference type="SAM" id="MobiDB-lite"/>
    </source>
</evidence>
<reference evidence="6 7" key="1">
    <citation type="submission" date="2014-04" db="EMBL/GenBank/DDBJ databases">
        <authorList>
            <consortium name="DOE Joint Genome Institute"/>
            <person name="Kuo A."/>
            <person name="Tarkka M."/>
            <person name="Buscot F."/>
            <person name="Kohler A."/>
            <person name="Nagy L.G."/>
            <person name="Floudas D."/>
            <person name="Copeland A."/>
            <person name="Barry K.W."/>
            <person name="Cichocki N."/>
            <person name="Veneault-Fourrey C."/>
            <person name="LaButti K."/>
            <person name="Lindquist E.A."/>
            <person name="Lipzen A."/>
            <person name="Lundell T."/>
            <person name="Morin E."/>
            <person name="Murat C."/>
            <person name="Sun H."/>
            <person name="Tunlid A."/>
            <person name="Henrissat B."/>
            <person name="Grigoriev I.V."/>
            <person name="Hibbett D.S."/>
            <person name="Martin F."/>
            <person name="Nordberg H.P."/>
            <person name="Cantor M.N."/>
            <person name="Hua S.X."/>
        </authorList>
    </citation>
    <scope>NUCLEOTIDE SEQUENCE [LARGE SCALE GENOMIC DNA]</scope>
    <source>
        <strain evidence="6 7">F 1598</strain>
    </source>
</reference>
<name>A0A0C3FCA9_PILCF</name>
<sequence length="511" mass="55016">MSKAHESDLYDDLYGEDDNEFVVPLQDGEDEPEETHQEELVDGKPEDKSTTAKSESSSPQASPVSAGKADAHSLPAKPGPTSTSAEQMSYSAQIARQFSAYHQTPSQERQQRTEIPLPPNPNPNAAPASAGPSAIATHETAARANPDRPIRPSEMKDEGKMFVGGLNWDTTDEGLRSYFSEFGKVDACTIMRDPETGRSRGFAFLTFEEPSSVNAVMVREHYLDGKAIDPKRAIPREEHLRNTRYFVGGLAPATTSDSMKTFFGTYGKVVDATVMVDRESGRSKGFGFVTFEDAQDTDRLVGKPDLFLDDKQIEVKMAQPRSQRDQARNMTGGREPYFNDRESRTPPMNVPFVPPQQQANPAATNMLYQRMMGQMPMMGAGNMANMPMMNGMGMGMGGMGMNGYNQMAGMNPMAGMGMMGGMNPMMGGMGPMGNMRMGMGPMGGMAGIAAQNGMGGAGMGGMGGMGMGLRQGMGGNTGAVNPNFNRMAMSSGPGPARTTSRGQHSFHPYSR</sequence>
<keyword evidence="1" id="KW-0677">Repeat</keyword>
<dbReference type="FunCoup" id="A0A0C3FCA9">
    <property type="interactions" value="149"/>
</dbReference>
<feature type="region of interest" description="Disordered" evidence="4">
    <location>
        <begin position="102"/>
        <end position="157"/>
    </location>
</feature>
<evidence type="ECO:0000313" key="7">
    <source>
        <dbReference type="Proteomes" id="UP000054166"/>
    </source>
</evidence>
<evidence type="ECO:0000256" key="3">
    <source>
        <dbReference type="PROSITE-ProRule" id="PRU00176"/>
    </source>
</evidence>
<feature type="compositionally biased region" description="Basic and acidic residues" evidence="4">
    <location>
        <begin position="145"/>
        <end position="157"/>
    </location>
</feature>
<dbReference type="InterPro" id="IPR035979">
    <property type="entry name" value="RBD_domain_sf"/>
</dbReference>
<keyword evidence="7" id="KW-1185">Reference proteome</keyword>
<dbReference type="PANTHER" id="PTHR48032">
    <property type="entry name" value="RNA-BINDING PROTEIN MUSASHI HOMOLOG RBP6"/>
    <property type="match status" value="1"/>
</dbReference>
<dbReference type="FunFam" id="3.30.70.330:FF:000025">
    <property type="entry name" value="RNA-binding protein Musashi homolog 2 isoform X1"/>
    <property type="match status" value="1"/>
</dbReference>
<feature type="domain" description="RRM" evidence="5">
    <location>
        <begin position="243"/>
        <end position="320"/>
    </location>
</feature>
<feature type="region of interest" description="Disordered" evidence="4">
    <location>
        <begin position="1"/>
        <end position="90"/>
    </location>
</feature>
<protein>
    <recommendedName>
        <fullName evidence="5">RRM domain-containing protein</fullName>
    </recommendedName>
</protein>
<feature type="compositionally biased region" description="Polar residues" evidence="4">
    <location>
        <begin position="80"/>
        <end position="90"/>
    </location>
</feature>
<feature type="domain" description="RRM" evidence="5">
    <location>
        <begin position="159"/>
        <end position="234"/>
    </location>
</feature>
<feature type="compositionally biased region" description="Basic and acidic residues" evidence="4">
    <location>
        <begin position="34"/>
        <end position="50"/>
    </location>
</feature>
<dbReference type="PANTHER" id="PTHR48032:SF6">
    <property type="entry name" value="RNA-BINDING (RRM_RBD_RNP MOTIFS) FAMILY PROTEIN"/>
    <property type="match status" value="1"/>
</dbReference>
<dbReference type="GO" id="GO:0006417">
    <property type="term" value="P:regulation of translation"/>
    <property type="evidence" value="ECO:0007669"/>
    <property type="project" value="TreeGrafter"/>
</dbReference>
<dbReference type="GO" id="GO:0003729">
    <property type="term" value="F:mRNA binding"/>
    <property type="evidence" value="ECO:0007669"/>
    <property type="project" value="TreeGrafter"/>
</dbReference>
<dbReference type="PROSITE" id="PS50102">
    <property type="entry name" value="RRM"/>
    <property type="match status" value="2"/>
</dbReference>
<dbReference type="InterPro" id="IPR012677">
    <property type="entry name" value="Nucleotide-bd_a/b_plait_sf"/>
</dbReference>
<dbReference type="SUPFAM" id="SSF54928">
    <property type="entry name" value="RNA-binding domain, RBD"/>
    <property type="match status" value="2"/>
</dbReference>
<feature type="region of interest" description="Disordered" evidence="4">
    <location>
        <begin position="488"/>
        <end position="511"/>
    </location>
</feature>
<dbReference type="Pfam" id="PF00076">
    <property type="entry name" value="RRM_1"/>
    <property type="match status" value="2"/>
</dbReference>
<accession>A0A0C3FCA9</accession>
<dbReference type="InterPro" id="IPR034156">
    <property type="entry name" value="Hrp1_RRM1"/>
</dbReference>
<evidence type="ECO:0000256" key="1">
    <source>
        <dbReference type="ARBA" id="ARBA00022737"/>
    </source>
</evidence>
<feature type="compositionally biased region" description="Acidic residues" evidence="4">
    <location>
        <begin position="9"/>
        <end position="20"/>
    </location>
</feature>
<feature type="compositionally biased region" description="Low complexity" evidence="4">
    <location>
        <begin position="125"/>
        <end position="136"/>
    </location>
</feature>
<keyword evidence="2 3" id="KW-0694">RNA-binding</keyword>
<gene>
    <name evidence="6" type="ORF">PILCRDRAFT_825365</name>
</gene>
<organism evidence="6 7">
    <name type="scientific">Piloderma croceum (strain F 1598)</name>
    <dbReference type="NCBI Taxonomy" id="765440"/>
    <lineage>
        <taxon>Eukaryota</taxon>
        <taxon>Fungi</taxon>
        <taxon>Dikarya</taxon>
        <taxon>Basidiomycota</taxon>
        <taxon>Agaricomycotina</taxon>
        <taxon>Agaricomycetes</taxon>
        <taxon>Agaricomycetidae</taxon>
        <taxon>Atheliales</taxon>
        <taxon>Atheliaceae</taxon>
        <taxon>Piloderma</taxon>
    </lineage>
</organism>
<dbReference type="HOGENOM" id="CLU_012062_0_3_1"/>
<dbReference type="InParanoid" id="A0A0C3FCA9"/>
<dbReference type="Gene3D" id="3.30.70.330">
    <property type="match status" value="2"/>
</dbReference>
<proteinExistence type="predicted"/>
<dbReference type="STRING" id="765440.A0A0C3FCA9"/>
<evidence type="ECO:0000256" key="2">
    <source>
        <dbReference type="ARBA" id="ARBA00022884"/>
    </source>
</evidence>
<dbReference type="AlphaFoldDB" id="A0A0C3FCA9"/>
<dbReference type="OrthoDB" id="1875751at2759"/>
<reference evidence="7" key="2">
    <citation type="submission" date="2015-01" db="EMBL/GenBank/DDBJ databases">
        <title>Evolutionary Origins and Diversification of the Mycorrhizal Mutualists.</title>
        <authorList>
            <consortium name="DOE Joint Genome Institute"/>
            <consortium name="Mycorrhizal Genomics Consortium"/>
            <person name="Kohler A."/>
            <person name="Kuo A."/>
            <person name="Nagy L.G."/>
            <person name="Floudas D."/>
            <person name="Copeland A."/>
            <person name="Barry K.W."/>
            <person name="Cichocki N."/>
            <person name="Veneault-Fourrey C."/>
            <person name="LaButti K."/>
            <person name="Lindquist E.A."/>
            <person name="Lipzen A."/>
            <person name="Lundell T."/>
            <person name="Morin E."/>
            <person name="Murat C."/>
            <person name="Riley R."/>
            <person name="Ohm R."/>
            <person name="Sun H."/>
            <person name="Tunlid A."/>
            <person name="Henrissat B."/>
            <person name="Grigoriev I.V."/>
            <person name="Hibbett D.S."/>
            <person name="Martin F."/>
        </authorList>
    </citation>
    <scope>NUCLEOTIDE SEQUENCE [LARGE SCALE GENOMIC DNA]</scope>
    <source>
        <strain evidence="7">F 1598</strain>
    </source>
</reference>
<evidence type="ECO:0000259" key="5">
    <source>
        <dbReference type="PROSITE" id="PS50102"/>
    </source>
</evidence>
<dbReference type="Proteomes" id="UP000054166">
    <property type="component" value="Unassembled WGS sequence"/>
</dbReference>